<organism evidence="1 2">
    <name type="scientific">Tritrichomonas musculus</name>
    <dbReference type="NCBI Taxonomy" id="1915356"/>
    <lineage>
        <taxon>Eukaryota</taxon>
        <taxon>Metamonada</taxon>
        <taxon>Parabasalia</taxon>
        <taxon>Tritrichomonadida</taxon>
        <taxon>Tritrichomonadidae</taxon>
        <taxon>Tritrichomonas</taxon>
    </lineage>
</organism>
<gene>
    <name evidence="1" type="ORF">M9Y10_033068</name>
</gene>
<reference evidence="1 2" key="1">
    <citation type="submission" date="2024-04" db="EMBL/GenBank/DDBJ databases">
        <title>Tritrichomonas musculus Genome.</title>
        <authorList>
            <person name="Alves-Ferreira E."/>
            <person name="Grigg M."/>
            <person name="Lorenzi H."/>
            <person name="Galac M."/>
        </authorList>
    </citation>
    <scope>NUCLEOTIDE SEQUENCE [LARGE SCALE GENOMIC DNA]</scope>
    <source>
        <strain evidence="1 2">EAF2021</strain>
    </source>
</reference>
<accession>A0ABR2GXQ9</accession>
<proteinExistence type="predicted"/>
<name>A0ABR2GXQ9_9EUKA</name>
<dbReference type="PANTHER" id="PTHR24159:SF5">
    <property type="entry name" value="ANK_REP_REGION DOMAIN-CONTAINING PROTEIN"/>
    <property type="match status" value="1"/>
</dbReference>
<evidence type="ECO:0000313" key="1">
    <source>
        <dbReference type="EMBL" id="KAK8838441.1"/>
    </source>
</evidence>
<dbReference type="PANTHER" id="PTHR24159">
    <property type="match status" value="1"/>
</dbReference>
<evidence type="ECO:0008006" key="3">
    <source>
        <dbReference type="Google" id="ProtNLM"/>
    </source>
</evidence>
<dbReference type="EMBL" id="JAPFFF010000055">
    <property type="protein sequence ID" value="KAK8838441.1"/>
    <property type="molecule type" value="Genomic_DNA"/>
</dbReference>
<comment type="caution">
    <text evidence="1">The sequence shown here is derived from an EMBL/GenBank/DDBJ whole genome shotgun (WGS) entry which is preliminary data.</text>
</comment>
<dbReference type="InterPro" id="IPR002110">
    <property type="entry name" value="Ankyrin_rpt"/>
</dbReference>
<keyword evidence="2" id="KW-1185">Reference proteome</keyword>
<dbReference type="SUPFAM" id="SSF48403">
    <property type="entry name" value="Ankyrin repeat"/>
    <property type="match status" value="1"/>
</dbReference>
<dbReference type="InterPro" id="IPR036770">
    <property type="entry name" value="Ankyrin_rpt-contain_sf"/>
</dbReference>
<sequence>MPNSSSFDKDLYAQLKIIIIIHKDLLGLTNETIEEIAAKILNQPKIVGTKEGIYTLCRCIIDIVSFYSKNIEQITELFIYLLNSKSTDKENFLHLLPEYIVRCIHTREKLKMSALYFLRQLLLRNAISFNSIINEFNSLPPHFEEKNAKIKLDDNDPNPTVNNEELPFEENENYQGELIDLLTPYTQANNKKYQILMMFYPEINQRTKININQILNVHKKNTQVFQYPLEPDTFHSNLNEGYNSDYIADVIRRDDIELFQAYISQSPDQKFKDQRIKSKTNYFERFSILSHEPTLIEYSAFFNSVKIFKYLLLNKANTIDFDDEYFSLVDYAVAGGSHEIIHILQQNHFDLVCGISTSIRNYQNETFTYLLDNFFPKTDDDFDLMDRGNFRKKERAAILSGFEKNGYPNFLFKLDSENEYDYFFNSDPFNFECEYNENEKSDNRFEYFNFDIVFRAIVESNNWLALFTLFDYGMKINAFDRNSKKTLLHWVVEKGKMFLFKLLLSNKFIDPSMVDINGESPIVYSIKYGKIDFFFEFMKNEKVKSSLKTRDYLLLANYAEKNGFQNVNDYLFKNFKFDLIDLIKSNDIETFCEIVNYAPIFYLFDQIKPVLLETFESDKLVLFAVMANRMALEESLQFKGEFYYFSDDENPTNYWRILQSYCYGSSERYNFKNRYQGSHNPFDDDDDVPRVFDRVNSCFQFKKIDKKQKLVSQVQFSHPLYNKYKNMSKE</sequence>
<dbReference type="Gene3D" id="1.25.40.20">
    <property type="entry name" value="Ankyrin repeat-containing domain"/>
    <property type="match status" value="1"/>
</dbReference>
<evidence type="ECO:0000313" key="2">
    <source>
        <dbReference type="Proteomes" id="UP001470230"/>
    </source>
</evidence>
<dbReference type="Proteomes" id="UP001470230">
    <property type="component" value="Unassembled WGS sequence"/>
</dbReference>
<dbReference type="SMART" id="SM00248">
    <property type="entry name" value="ANK"/>
    <property type="match status" value="4"/>
</dbReference>
<protein>
    <recommendedName>
        <fullName evidence="3">DUF3447 domain-containing protein</fullName>
    </recommendedName>
</protein>